<evidence type="ECO:0000256" key="1">
    <source>
        <dbReference type="ARBA" id="ARBA00023015"/>
    </source>
</evidence>
<geneLocation type="plastid" evidence="5"/>
<dbReference type="GeneID" id="44152405"/>
<gene>
    <name evidence="5" type="primary">ntcA</name>
</gene>
<reference evidence="5" key="1">
    <citation type="journal article" date="2019" name="Mitochondrial DNA Part B Resour">
        <title>The complete plastid genome and phylogenetic analysis of Gracilaria textorii.</title>
        <authorList>
            <person name="Chen W."/>
            <person name="Liu T."/>
            <person name="Tang X."/>
            <person name="Jia X."/>
            <person name="Wu X."/>
        </authorList>
    </citation>
    <scope>NUCLEOTIDE SEQUENCE</scope>
</reference>
<dbReference type="GO" id="GO:0006355">
    <property type="term" value="P:regulation of DNA-templated transcription"/>
    <property type="evidence" value="ECO:0007669"/>
    <property type="project" value="InterPro"/>
</dbReference>
<feature type="domain" description="HTH crp-type" evidence="4">
    <location>
        <begin position="135"/>
        <end position="209"/>
    </location>
</feature>
<evidence type="ECO:0000256" key="3">
    <source>
        <dbReference type="ARBA" id="ARBA00023163"/>
    </source>
</evidence>
<evidence type="ECO:0000313" key="5">
    <source>
        <dbReference type="EMBL" id="QHS70918.1"/>
    </source>
</evidence>
<organism evidence="5">
    <name type="scientific">Gracilaria textorii</name>
    <dbReference type="NCBI Taxonomy" id="172949"/>
    <lineage>
        <taxon>Eukaryota</taxon>
        <taxon>Rhodophyta</taxon>
        <taxon>Florideophyceae</taxon>
        <taxon>Rhodymeniophycidae</taxon>
        <taxon>Gracilariales</taxon>
        <taxon>Gracilariaceae</taxon>
        <taxon>Gracilaria</taxon>
    </lineage>
</organism>
<dbReference type="GO" id="GO:0003677">
    <property type="term" value="F:DNA binding"/>
    <property type="evidence" value="ECO:0007669"/>
    <property type="project" value="UniProtKB-KW"/>
</dbReference>
<dbReference type="InterPro" id="IPR012318">
    <property type="entry name" value="HTH_CRP"/>
</dbReference>
<keyword evidence="5" id="KW-0934">Plastid</keyword>
<dbReference type="InterPro" id="IPR036388">
    <property type="entry name" value="WH-like_DNA-bd_sf"/>
</dbReference>
<dbReference type="InterPro" id="IPR036390">
    <property type="entry name" value="WH_DNA-bd_sf"/>
</dbReference>
<keyword evidence="3" id="KW-0804">Transcription</keyword>
<dbReference type="InterPro" id="IPR018490">
    <property type="entry name" value="cNMP-bd_dom_sf"/>
</dbReference>
<sequence>MSNKWNQLFFESEIPFYIYKLNKGDSLIFKYQTKYKPLIIVFYGTVYIMKIFTNSESIFLAILTNKSIIDFNFNFLDSNYVYYKVVALENTYFIKFFWLDYIAHCQYLSTSIKLLDLFRYTLRQYESSSYVLMHKSIRYRVVQLLLLLCKDFGVLNKNHILIPFELSQKTISYITGSNSITVNKVMNFLIKRLFIKYIVKNKILICYFSFFSYLRNNKIT</sequence>
<evidence type="ECO:0000259" key="4">
    <source>
        <dbReference type="PROSITE" id="PS51063"/>
    </source>
</evidence>
<dbReference type="SUPFAM" id="SSF46785">
    <property type="entry name" value="Winged helix' DNA-binding domain"/>
    <property type="match status" value="1"/>
</dbReference>
<accession>A0A6C0AAT2</accession>
<keyword evidence="1" id="KW-0805">Transcription regulation</keyword>
<dbReference type="SUPFAM" id="SSF51206">
    <property type="entry name" value="cAMP-binding domain-like"/>
    <property type="match status" value="1"/>
</dbReference>
<dbReference type="PROSITE" id="PS51063">
    <property type="entry name" value="HTH_CRP_2"/>
    <property type="match status" value="1"/>
</dbReference>
<dbReference type="AlphaFoldDB" id="A0A6C0AAT2"/>
<dbReference type="Gene3D" id="1.10.10.10">
    <property type="entry name" value="Winged helix-like DNA-binding domain superfamily/Winged helix DNA-binding domain"/>
    <property type="match status" value="1"/>
</dbReference>
<proteinExistence type="predicted"/>
<protein>
    <submittedName>
        <fullName evidence="5">Global nitrogen transcriptional regulator</fullName>
    </submittedName>
</protein>
<keyword evidence="2" id="KW-0238">DNA-binding</keyword>
<name>A0A6C0AAT2_9FLOR</name>
<evidence type="ECO:0000256" key="2">
    <source>
        <dbReference type="ARBA" id="ARBA00023125"/>
    </source>
</evidence>
<dbReference type="EMBL" id="MN053320">
    <property type="protein sequence ID" value="QHS70918.1"/>
    <property type="molecule type" value="Genomic_DNA"/>
</dbReference>
<dbReference type="RefSeq" id="YP_009732510.1">
    <property type="nucleotide sequence ID" value="NC_046043.1"/>
</dbReference>